<keyword evidence="1" id="KW-0812">Transmembrane</keyword>
<accession>A0A1F5BU90</accession>
<organism evidence="2 3">
    <name type="scientific">Candidatus Azambacteria bacterium RIFCSPLOWO2_01_FULL_46_25</name>
    <dbReference type="NCBI Taxonomy" id="1797298"/>
    <lineage>
        <taxon>Bacteria</taxon>
        <taxon>Candidatus Azamiibacteriota</taxon>
    </lineage>
</organism>
<dbReference type="Proteomes" id="UP000176650">
    <property type="component" value="Unassembled WGS sequence"/>
</dbReference>
<keyword evidence="1" id="KW-0472">Membrane</keyword>
<sequence length="97" mass="10495">MAYNGGTDMGKTIYLFALGGLVLAFWTGVTWYIAGPPSKMLGIVAWIKRHIAAMSSLEKRCATCTTASNYLTVSIEKGGVSVCEECANEEFARHKQA</sequence>
<evidence type="ECO:0000256" key="1">
    <source>
        <dbReference type="SAM" id="Phobius"/>
    </source>
</evidence>
<dbReference type="EMBL" id="MEYS01000002">
    <property type="protein sequence ID" value="OGD34184.1"/>
    <property type="molecule type" value="Genomic_DNA"/>
</dbReference>
<name>A0A1F5BU90_9BACT</name>
<comment type="caution">
    <text evidence="2">The sequence shown here is derived from an EMBL/GenBank/DDBJ whole genome shotgun (WGS) entry which is preliminary data.</text>
</comment>
<dbReference type="AlphaFoldDB" id="A0A1F5BU90"/>
<feature type="transmembrane region" description="Helical" evidence="1">
    <location>
        <begin position="12"/>
        <end position="34"/>
    </location>
</feature>
<keyword evidence="1" id="KW-1133">Transmembrane helix</keyword>
<evidence type="ECO:0000313" key="2">
    <source>
        <dbReference type="EMBL" id="OGD34184.1"/>
    </source>
</evidence>
<reference evidence="2 3" key="1">
    <citation type="journal article" date="2016" name="Nat. Commun.">
        <title>Thousands of microbial genomes shed light on interconnected biogeochemical processes in an aquifer system.</title>
        <authorList>
            <person name="Anantharaman K."/>
            <person name="Brown C.T."/>
            <person name="Hug L.A."/>
            <person name="Sharon I."/>
            <person name="Castelle C.J."/>
            <person name="Probst A.J."/>
            <person name="Thomas B.C."/>
            <person name="Singh A."/>
            <person name="Wilkins M.J."/>
            <person name="Karaoz U."/>
            <person name="Brodie E.L."/>
            <person name="Williams K.H."/>
            <person name="Hubbard S.S."/>
            <person name="Banfield J.F."/>
        </authorList>
    </citation>
    <scope>NUCLEOTIDE SEQUENCE [LARGE SCALE GENOMIC DNA]</scope>
</reference>
<dbReference type="STRING" id="1797298.A2988_01760"/>
<proteinExistence type="predicted"/>
<gene>
    <name evidence="2" type="ORF">A2988_01760</name>
</gene>
<evidence type="ECO:0000313" key="3">
    <source>
        <dbReference type="Proteomes" id="UP000176650"/>
    </source>
</evidence>
<protein>
    <submittedName>
        <fullName evidence="2">Uncharacterized protein</fullName>
    </submittedName>
</protein>